<dbReference type="InterPro" id="IPR001107">
    <property type="entry name" value="Band_7"/>
</dbReference>
<evidence type="ECO:0000313" key="4">
    <source>
        <dbReference type="Proteomes" id="UP001189429"/>
    </source>
</evidence>
<comment type="similarity">
    <text evidence="1">Belongs to the band 7/mec-2 family.</text>
</comment>
<dbReference type="Gene3D" id="3.30.479.30">
    <property type="entry name" value="Band 7 domain"/>
    <property type="match status" value="1"/>
</dbReference>
<dbReference type="PRINTS" id="PR00721">
    <property type="entry name" value="STOMATIN"/>
</dbReference>
<dbReference type="Gene3D" id="6.10.250.2090">
    <property type="match status" value="1"/>
</dbReference>
<evidence type="ECO:0000259" key="2">
    <source>
        <dbReference type="SMART" id="SM00244"/>
    </source>
</evidence>
<protein>
    <recommendedName>
        <fullName evidence="2">Band 7 domain-containing protein</fullName>
    </recommendedName>
</protein>
<gene>
    <name evidence="3" type="ORF">PCOR1329_LOCUS48437</name>
</gene>
<name>A0ABN9UL09_9DINO</name>
<dbReference type="SMART" id="SM00244">
    <property type="entry name" value="PHB"/>
    <property type="match status" value="1"/>
</dbReference>
<keyword evidence="4" id="KW-1185">Reference proteome</keyword>
<dbReference type="InterPro" id="IPR036013">
    <property type="entry name" value="Band_7/SPFH_dom_sf"/>
</dbReference>
<dbReference type="Proteomes" id="UP001189429">
    <property type="component" value="Unassembled WGS sequence"/>
</dbReference>
<reference evidence="3" key="1">
    <citation type="submission" date="2023-10" db="EMBL/GenBank/DDBJ databases">
        <authorList>
            <person name="Chen Y."/>
            <person name="Shah S."/>
            <person name="Dougan E. K."/>
            <person name="Thang M."/>
            <person name="Chan C."/>
        </authorList>
    </citation>
    <scope>NUCLEOTIDE SEQUENCE [LARGE SCALE GENOMIC DNA]</scope>
</reference>
<proteinExistence type="inferred from homology"/>
<dbReference type="InterPro" id="IPR043202">
    <property type="entry name" value="Band-7_stomatin-like"/>
</dbReference>
<dbReference type="Pfam" id="PF01145">
    <property type="entry name" value="Band_7"/>
    <property type="match status" value="1"/>
</dbReference>
<dbReference type="InterPro" id="IPR001972">
    <property type="entry name" value="Stomatin_HflK_fam"/>
</dbReference>
<accession>A0ABN9UL09</accession>
<dbReference type="PANTHER" id="PTHR10264:SF19">
    <property type="entry name" value="AT06885P-RELATED"/>
    <property type="match status" value="1"/>
</dbReference>
<dbReference type="EMBL" id="CAUYUJ010015848">
    <property type="protein sequence ID" value="CAK0858873.1"/>
    <property type="molecule type" value="Genomic_DNA"/>
</dbReference>
<organism evidence="3 4">
    <name type="scientific">Prorocentrum cordatum</name>
    <dbReference type="NCBI Taxonomy" id="2364126"/>
    <lineage>
        <taxon>Eukaryota</taxon>
        <taxon>Sar</taxon>
        <taxon>Alveolata</taxon>
        <taxon>Dinophyceae</taxon>
        <taxon>Prorocentrales</taxon>
        <taxon>Prorocentraceae</taxon>
        <taxon>Prorocentrum</taxon>
    </lineage>
</organism>
<evidence type="ECO:0000256" key="1">
    <source>
        <dbReference type="ARBA" id="ARBA00008164"/>
    </source>
</evidence>
<comment type="caution">
    <text evidence="3">The sequence shown here is derived from an EMBL/GenBank/DDBJ whole genome shotgun (WGS) entry which is preliminary data.</text>
</comment>
<evidence type="ECO:0000313" key="3">
    <source>
        <dbReference type="EMBL" id="CAK0858873.1"/>
    </source>
</evidence>
<feature type="domain" description="Band 7" evidence="2">
    <location>
        <begin position="2"/>
        <end position="143"/>
    </location>
</feature>
<dbReference type="SUPFAM" id="SSF117892">
    <property type="entry name" value="Band 7/SPFH domain"/>
    <property type="match status" value="1"/>
</dbReference>
<dbReference type="PANTHER" id="PTHR10264">
    <property type="entry name" value="BAND 7 PROTEIN-RELATED"/>
    <property type="match status" value="1"/>
</dbReference>
<sequence>MFGRYSHSLPPGRHRYNIMSETVGLVNMKSVCLDVPFQRVMTKDNLEMKIDAVCIFKVFDAEKAMFAVENYQYALGNLAMVTMRTVAGENTLAETFSERTRINARITQLIDEASDPWGVKVERVELKSLEISDTMQRAMAARAEADQEAQAKIIAARAQRDAASILTEAAEKMAAQPAALRLQWFETLRIIATQGKNCTVVVPDGFDNAAALSAAKAAA</sequence>